<dbReference type="Pfam" id="PF12796">
    <property type="entry name" value="Ank_2"/>
    <property type="match status" value="1"/>
</dbReference>
<protein>
    <submittedName>
        <fullName evidence="4">Uncharacterized protein</fullName>
    </submittedName>
</protein>
<sequence>MVDCVQIMRENSQDFLYNLKKTDFTLKNGTKGFLEENDCSILCLETTDIDVTRVLLAQVLIKFKKDTILKENLNEIFFTNFTSFITLTSEQNEDFVKNFPDLLICILDNKEQLLLDKQSQILETLINIIKVNGKKIIFIMENSKNLEKTMMDNEMANIFTLKLNKLWKKNNILPSINEAICDAENNLVNIESISARALDECTNISLKEEESCEKISSHDEATIKATDLENFLQSLGVKELDAVDKVGETQLHLAARNGKTEIVESLLVHGAKKDVKNNRGSTALHVAAEKCNSAIVHMLLKNGFNVNATNKFQYTPLHIASANHNDAHLIEILLKFGTEKQRKDNFGKTALHYASCNGHSVVVNSLLKNGANINSQCNIGNTPLHDATLHNKRAVVFIPLQHGALSNIKNIQQKTALNIAKKWKSTEIIQILKNHK</sequence>
<evidence type="ECO:0000256" key="3">
    <source>
        <dbReference type="PROSITE-ProRule" id="PRU00023"/>
    </source>
</evidence>
<dbReference type="PROSITE" id="PS50088">
    <property type="entry name" value="ANK_REPEAT"/>
    <property type="match status" value="5"/>
</dbReference>
<dbReference type="PRINTS" id="PR01415">
    <property type="entry name" value="ANKYRIN"/>
</dbReference>
<dbReference type="SUPFAM" id="SSF48403">
    <property type="entry name" value="Ankyrin repeat"/>
    <property type="match status" value="1"/>
</dbReference>
<dbReference type="SMART" id="SM00248">
    <property type="entry name" value="ANK"/>
    <property type="match status" value="5"/>
</dbReference>
<gene>
    <name evidence="4" type="ORF">CEUTPL_LOCUS5316</name>
</gene>
<accession>A0A9N9QM48</accession>
<evidence type="ECO:0000313" key="5">
    <source>
        <dbReference type="Proteomes" id="UP001152799"/>
    </source>
</evidence>
<dbReference type="InterPro" id="IPR002110">
    <property type="entry name" value="Ankyrin_rpt"/>
</dbReference>
<evidence type="ECO:0000313" key="4">
    <source>
        <dbReference type="EMBL" id="CAG9764682.1"/>
    </source>
</evidence>
<dbReference type="PROSITE" id="PS50297">
    <property type="entry name" value="ANK_REP_REGION"/>
    <property type="match status" value="3"/>
</dbReference>
<organism evidence="4 5">
    <name type="scientific">Ceutorhynchus assimilis</name>
    <name type="common">cabbage seed weevil</name>
    <dbReference type="NCBI Taxonomy" id="467358"/>
    <lineage>
        <taxon>Eukaryota</taxon>
        <taxon>Metazoa</taxon>
        <taxon>Ecdysozoa</taxon>
        <taxon>Arthropoda</taxon>
        <taxon>Hexapoda</taxon>
        <taxon>Insecta</taxon>
        <taxon>Pterygota</taxon>
        <taxon>Neoptera</taxon>
        <taxon>Endopterygota</taxon>
        <taxon>Coleoptera</taxon>
        <taxon>Polyphaga</taxon>
        <taxon>Cucujiformia</taxon>
        <taxon>Curculionidae</taxon>
        <taxon>Ceutorhynchinae</taxon>
        <taxon>Ceutorhynchus</taxon>
    </lineage>
</organism>
<dbReference type="AlphaFoldDB" id="A0A9N9QM48"/>
<keyword evidence="2 3" id="KW-0040">ANK repeat</keyword>
<keyword evidence="1" id="KW-0677">Repeat</keyword>
<feature type="repeat" description="ANK" evidence="3">
    <location>
        <begin position="379"/>
        <end position="411"/>
    </location>
</feature>
<keyword evidence="5" id="KW-1185">Reference proteome</keyword>
<dbReference type="OrthoDB" id="439236at2759"/>
<feature type="repeat" description="ANK" evidence="3">
    <location>
        <begin position="279"/>
        <end position="311"/>
    </location>
</feature>
<feature type="repeat" description="ANK" evidence="3">
    <location>
        <begin position="346"/>
        <end position="378"/>
    </location>
</feature>
<dbReference type="Proteomes" id="UP001152799">
    <property type="component" value="Chromosome 2"/>
</dbReference>
<dbReference type="PANTHER" id="PTHR24171">
    <property type="entry name" value="ANKYRIN REPEAT DOMAIN-CONTAINING PROTEIN 39-RELATED"/>
    <property type="match status" value="1"/>
</dbReference>
<feature type="repeat" description="ANK" evidence="3">
    <location>
        <begin position="246"/>
        <end position="278"/>
    </location>
</feature>
<dbReference type="Pfam" id="PF00023">
    <property type="entry name" value="Ank"/>
    <property type="match status" value="2"/>
</dbReference>
<proteinExistence type="predicted"/>
<name>A0A9N9QM48_9CUCU</name>
<evidence type="ECO:0000256" key="2">
    <source>
        <dbReference type="ARBA" id="ARBA00023043"/>
    </source>
</evidence>
<evidence type="ECO:0000256" key="1">
    <source>
        <dbReference type="ARBA" id="ARBA00022737"/>
    </source>
</evidence>
<dbReference type="Gene3D" id="1.25.40.20">
    <property type="entry name" value="Ankyrin repeat-containing domain"/>
    <property type="match status" value="2"/>
</dbReference>
<dbReference type="EMBL" id="OU892278">
    <property type="protein sequence ID" value="CAG9764682.1"/>
    <property type="molecule type" value="Genomic_DNA"/>
</dbReference>
<dbReference type="InterPro" id="IPR036770">
    <property type="entry name" value="Ankyrin_rpt-contain_sf"/>
</dbReference>
<reference evidence="4" key="1">
    <citation type="submission" date="2022-01" db="EMBL/GenBank/DDBJ databases">
        <authorList>
            <person name="King R."/>
        </authorList>
    </citation>
    <scope>NUCLEOTIDE SEQUENCE</scope>
</reference>
<feature type="repeat" description="ANK" evidence="3">
    <location>
        <begin position="312"/>
        <end position="345"/>
    </location>
</feature>